<evidence type="ECO:0000259" key="6">
    <source>
        <dbReference type="Pfam" id="PF00582"/>
    </source>
</evidence>
<dbReference type="InterPro" id="IPR014729">
    <property type="entry name" value="Rossmann-like_a/b/a_fold"/>
</dbReference>
<dbReference type="PIRSF" id="PIRSF006276">
    <property type="entry name" value="UspA"/>
    <property type="match status" value="1"/>
</dbReference>
<reference evidence="7 8" key="1">
    <citation type="journal article" date="2010" name="J. Bacteriol.">
        <title>Genome sequence of the oligotrophic marine Gammaproteobacterium HTCC2143, isolated from the Oregon Coast.</title>
        <authorList>
            <person name="Oh H.M."/>
            <person name="Kang I."/>
            <person name="Ferriera S."/>
            <person name="Giovannoni S.J."/>
            <person name="Cho J.C."/>
        </authorList>
    </citation>
    <scope>NUCLEOTIDE SEQUENCE [LARGE SCALE GENOMIC DNA]</scope>
    <source>
        <strain evidence="7 8">HTCC2143</strain>
    </source>
</reference>
<protein>
    <recommendedName>
        <fullName evidence="5">Universal stress protein</fullName>
    </recommendedName>
</protein>
<dbReference type="InterPro" id="IPR006015">
    <property type="entry name" value="Universal_stress_UspA"/>
</dbReference>
<dbReference type="InterPro" id="IPR006016">
    <property type="entry name" value="UspA"/>
</dbReference>
<dbReference type="SUPFAM" id="SSF52402">
    <property type="entry name" value="Adenine nucleotide alpha hydrolases-like"/>
    <property type="match status" value="1"/>
</dbReference>
<keyword evidence="8" id="KW-1185">Reference proteome</keyword>
<comment type="subunit">
    <text evidence="3">Homodimer.</text>
</comment>
<comment type="subcellular location">
    <subcellularLocation>
        <location evidence="1 5">Cytoplasm</location>
    </subcellularLocation>
</comment>
<dbReference type="Proteomes" id="UP000004931">
    <property type="component" value="Unassembled WGS sequence"/>
</dbReference>
<dbReference type="OrthoDB" id="9792500at2"/>
<evidence type="ECO:0000256" key="5">
    <source>
        <dbReference type="PIRNR" id="PIRNR006276"/>
    </source>
</evidence>
<evidence type="ECO:0000313" key="8">
    <source>
        <dbReference type="Proteomes" id="UP000004931"/>
    </source>
</evidence>
<dbReference type="eggNOG" id="COG0589">
    <property type="taxonomic scope" value="Bacteria"/>
</dbReference>
<evidence type="ECO:0000256" key="2">
    <source>
        <dbReference type="ARBA" id="ARBA00008791"/>
    </source>
</evidence>
<sequence>MAVYKKILTAVDISSETEQVLEKASDIAEQNSAQIVILHVAETPISPYSQWSDYVVPISEMQLQEALFAQLSELVESVGLSKSLIKIVFGRPIDIIVDQADQNNTDLIVMGTHGRHGLKRLLGSTANGVLHHTNCDVLAVRVREIINQ</sequence>
<accession>A0YEN1</accession>
<dbReference type="PANTHER" id="PTHR46268:SF23">
    <property type="entry name" value="UNIVERSAL STRESS PROTEIN A-RELATED"/>
    <property type="match status" value="1"/>
</dbReference>
<dbReference type="GO" id="GO:0005737">
    <property type="term" value="C:cytoplasm"/>
    <property type="evidence" value="ECO:0007669"/>
    <property type="project" value="UniProtKB-SubCell"/>
</dbReference>
<dbReference type="EMBL" id="AAVT01000006">
    <property type="protein sequence ID" value="EAW30867.1"/>
    <property type="molecule type" value="Genomic_DNA"/>
</dbReference>
<evidence type="ECO:0000313" key="7">
    <source>
        <dbReference type="EMBL" id="EAW30867.1"/>
    </source>
</evidence>
<evidence type="ECO:0000256" key="3">
    <source>
        <dbReference type="ARBA" id="ARBA00011738"/>
    </source>
</evidence>
<dbReference type="PANTHER" id="PTHR46268">
    <property type="entry name" value="STRESS RESPONSE PROTEIN NHAX"/>
    <property type="match status" value="1"/>
</dbReference>
<evidence type="ECO:0000256" key="1">
    <source>
        <dbReference type="ARBA" id="ARBA00004496"/>
    </source>
</evidence>
<gene>
    <name evidence="7" type="ORF">GP2143_03049</name>
</gene>
<dbReference type="PRINTS" id="PR01438">
    <property type="entry name" value="UNVRSLSTRESS"/>
</dbReference>
<dbReference type="Gene3D" id="3.40.50.620">
    <property type="entry name" value="HUPs"/>
    <property type="match status" value="1"/>
</dbReference>
<dbReference type="Pfam" id="PF00582">
    <property type="entry name" value="Usp"/>
    <property type="match status" value="1"/>
</dbReference>
<comment type="similarity">
    <text evidence="2 5">Belongs to the universal stress protein A family.</text>
</comment>
<keyword evidence="4 5" id="KW-0963">Cytoplasm</keyword>
<dbReference type="AlphaFoldDB" id="A0YEN1"/>
<comment type="caution">
    <text evidence="7">The sequence shown here is derived from an EMBL/GenBank/DDBJ whole genome shotgun (WGS) entry which is preliminary data.</text>
</comment>
<name>A0YEN1_9GAMM</name>
<organism evidence="7 8">
    <name type="scientific">marine gamma proteobacterium HTCC2143</name>
    <dbReference type="NCBI Taxonomy" id="247633"/>
    <lineage>
        <taxon>Bacteria</taxon>
        <taxon>Pseudomonadati</taxon>
        <taxon>Pseudomonadota</taxon>
        <taxon>Gammaproteobacteria</taxon>
        <taxon>Cellvibrionales</taxon>
        <taxon>Spongiibacteraceae</taxon>
        <taxon>BD1-7 clade</taxon>
    </lineage>
</organism>
<dbReference type="CDD" id="cd00293">
    <property type="entry name" value="USP-like"/>
    <property type="match status" value="1"/>
</dbReference>
<evidence type="ECO:0000256" key="4">
    <source>
        <dbReference type="ARBA" id="ARBA00022490"/>
    </source>
</evidence>
<proteinExistence type="inferred from homology"/>
<feature type="domain" description="UspA" evidence="6">
    <location>
        <begin position="4"/>
        <end position="141"/>
    </location>
</feature>